<protein>
    <recommendedName>
        <fullName evidence="1">Amidase domain-containing protein</fullName>
    </recommendedName>
</protein>
<dbReference type="Gene3D" id="3.90.1300.10">
    <property type="entry name" value="Amidase signature (AS) domain"/>
    <property type="match status" value="1"/>
</dbReference>
<dbReference type="PANTHER" id="PTHR42678">
    <property type="entry name" value="AMIDASE"/>
    <property type="match status" value="1"/>
</dbReference>
<dbReference type="PANTHER" id="PTHR42678:SF34">
    <property type="entry name" value="OS04G0183300 PROTEIN"/>
    <property type="match status" value="1"/>
</dbReference>
<organism evidence="2">
    <name type="scientific">bioreactor metagenome</name>
    <dbReference type="NCBI Taxonomy" id="1076179"/>
    <lineage>
        <taxon>unclassified sequences</taxon>
        <taxon>metagenomes</taxon>
        <taxon>ecological metagenomes</taxon>
    </lineage>
</organism>
<dbReference type="InterPro" id="IPR023631">
    <property type="entry name" value="Amidase_dom"/>
</dbReference>
<name>A0A645JAY0_9ZZZZ</name>
<dbReference type="EMBL" id="VSSQ01136477">
    <property type="protein sequence ID" value="MPN60771.1"/>
    <property type="molecule type" value="Genomic_DNA"/>
</dbReference>
<dbReference type="AlphaFoldDB" id="A0A645JAY0"/>
<dbReference type="Pfam" id="PF01425">
    <property type="entry name" value="Amidase"/>
    <property type="match status" value="1"/>
</dbReference>
<gene>
    <name evidence="2" type="ORF">SDC9_208503</name>
</gene>
<dbReference type="SUPFAM" id="SSF75304">
    <property type="entry name" value="Amidase signature (AS) enzymes"/>
    <property type="match status" value="1"/>
</dbReference>
<sequence>MEWFDHKLIELAQEKGPVDSDEYRKIVRDMLKGARDNGIDKIMDTHRLDAIIAPTGSPAWKTDWVNGDNFGISSSSAAAIAGYPAISLPMGFVSGLPVNITFYGKAWSEPTLIEMAFAFEQGTKHRRKPVLNTEN</sequence>
<accession>A0A645JAY0</accession>
<evidence type="ECO:0000259" key="1">
    <source>
        <dbReference type="Pfam" id="PF01425"/>
    </source>
</evidence>
<proteinExistence type="predicted"/>
<feature type="domain" description="Amidase" evidence="1">
    <location>
        <begin position="18"/>
        <end position="112"/>
    </location>
</feature>
<comment type="caution">
    <text evidence="2">The sequence shown here is derived from an EMBL/GenBank/DDBJ whole genome shotgun (WGS) entry which is preliminary data.</text>
</comment>
<evidence type="ECO:0000313" key="2">
    <source>
        <dbReference type="EMBL" id="MPN60771.1"/>
    </source>
</evidence>
<reference evidence="2" key="1">
    <citation type="submission" date="2019-08" db="EMBL/GenBank/DDBJ databases">
        <authorList>
            <person name="Kucharzyk K."/>
            <person name="Murdoch R.W."/>
            <person name="Higgins S."/>
            <person name="Loffler F."/>
        </authorList>
    </citation>
    <scope>NUCLEOTIDE SEQUENCE</scope>
</reference>
<dbReference type="InterPro" id="IPR036928">
    <property type="entry name" value="AS_sf"/>
</dbReference>